<name>A0AAJ6B4U4_9MICO</name>
<dbReference type="InterPro" id="IPR013325">
    <property type="entry name" value="RNA_pol_sigma_r2"/>
</dbReference>
<dbReference type="InterPro" id="IPR013324">
    <property type="entry name" value="RNA_pol_sigma_r3/r4-like"/>
</dbReference>
<dbReference type="SUPFAM" id="SSF88659">
    <property type="entry name" value="Sigma3 and sigma4 domains of RNA polymerase sigma factors"/>
    <property type="match status" value="1"/>
</dbReference>
<dbReference type="Pfam" id="PF04542">
    <property type="entry name" value="Sigma70_r2"/>
    <property type="match status" value="1"/>
</dbReference>
<organism evidence="2 3">
    <name type="scientific">Candidatus Microbacterium phytovorans</name>
    <dbReference type="NCBI Taxonomy" id="3121374"/>
    <lineage>
        <taxon>Bacteria</taxon>
        <taxon>Bacillati</taxon>
        <taxon>Actinomycetota</taxon>
        <taxon>Actinomycetes</taxon>
        <taxon>Micrococcales</taxon>
        <taxon>Microbacteriaceae</taxon>
        <taxon>Microbacterium</taxon>
    </lineage>
</organism>
<dbReference type="GO" id="GO:0006352">
    <property type="term" value="P:DNA-templated transcription initiation"/>
    <property type="evidence" value="ECO:0007669"/>
    <property type="project" value="InterPro"/>
</dbReference>
<dbReference type="AlphaFoldDB" id="A0AAJ6B4U4"/>
<dbReference type="SUPFAM" id="SSF88946">
    <property type="entry name" value="Sigma2 domain of RNA polymerase sigma factors"/>
    <property type="match status" value="1"/>
</dbReference>
<sequence>MSVVTVLAEAPAARASRDSHEELTVYFAENRAMLLSFARKIAGGVIDPQDLVADAVASAVAQIARGQRIAAVGAYLFTTMRNRVHDERRSPRSRVIALVEDDVCADEEAFRSADLFRERALIRRALHSLPLEQQRALMLVVVNEERPRDLVAEFARPASSISSLVYRAKLGLRRAVLRQLLGEGERSPECRAFADALPDIFPLDRGHARTAPGFEHLGGCEACSAAWDRFTALPAS</sequence>
<dbReference type="GO" id="GO:0003700">
    <property type="term" value="F:DNA-binding transcription factor activity"/>
    <property type="evidence" value="ECO:0007669"/>
    <property type="project" value="InterPro"/>
</dbReference>
<accession>A0AAJ6B4U4</accession>
<dbReference type="Gene3D" id="1.10.1740.10">
    <property type="match status" value="1"/>
</dbReference>
<gene>
    <name evidence="2" type="ORF">P0Y48_11670</name>
</gene>
<feature type="domain" description="RNA polymerase sigma-70 region 2" evidence="1">
    <location>
        <begin position="27"/>
        <end position="90"/>
    </location>
</feature>
<reference evidence="2" key="1">
    <citation type="submission" date="2023-03" db="EMBL/GenBank/DDBJ databases">
        <title>Andean soil-derived lignocellulolytic bacterial consortium as a source of novel taxa and putative plastic-active enzymes.</title>
        <authorList>
            <person name="Diaz-Garcia L."/>
            <person name="Chuvochina M."/>
            <person name="Feuerriegel G."/>
            <person name="Bunk B."/>
            <person name="Sproer C."/>
            <person name="Streit W.R."/>
            <person name="Rodriguez L.M."/>
            <person name="Overmann J."/>
            <person name="Jimenez D.J."/>
        </authorList>
    </citation>
    <scope>NUCLEOTIDE SEQUENCE</scope>
    <source>
        <strain evidence="2">MAG 4610</strain>
    </source>
</reference>
<proteinExistence type="predicted"/>
<dbReference type="EMBL" id="CP119321">
    <property type="protein sequence ID" value="WEK13116.1"/>
    <property type="molecule type" value="Genomic_DNA"/>
</dbReference>
<evidence type="ECO:0000259" key="1">
    <source>
        <dbReference type="Pfam" id="PF04542"/>
    </source>
</evidence>
<dbReference type="InterPro" id="IPR007627">
    <property type="entry name" value="RNA_pol_sigma70_r2"/>
</dbReference>
<evidence type="ECO:0000313" key="3">
    <source>
        <dbReference type="Proteomes" id="UP001213972"/>
    </source>
</evidence>
<protein>
    <submittedName>
        <fullName evidence="2">Sigma-70 family RNA polymerase sigma factor</fullName>
    </submittedName>
</protein>
<evidence type="ECO:0000313" key="2">
    <source>
        <dbReference type="EMBL" id="WEK13116.1"/>
    </source>
</evidence>
<dbReference type="Proteomes" id="UP001213972">
    <property type="component" value="Chromosome"/>
</dbReference>